<dbReference type="InterPro" id="IPR013783">
    <property type="entry name" value="Ig-like_fold"/>
</dbReference>
<dbReference type="Pfam" id="PF03782">
    <property type="entry name" value="AMOP"/>
    <property type="match status" value="1"/>
</dbReference>
<dbReference type="InterPro" id="IPR000436">
    <property type="entry name" value="Sushi_SCR_CCP_dom"/>
</dbReference>
<protein>
    <recommendedName>
        <fullName evidence="16">Protein mesh</fullName>
    </recommendedName>
</protein>
<keyword evidence="9" id="KW-0732">Signal</keyword>
<feature type="chain" id="PRO_5043373766" description="Protein mesh" evidence="9">
    <location>
        <begin position="19"/>
        <end position="1324"/>
    </location>
</feature>
<dbReference type="GO" id="GO:0016020">
    <property type="term" value="C:membrane"/>
    <property type="evidence" value="ECO:0007669"/>
    <property type="project" value="UniProtKB-SubCell"/>
</dbReference>
<dbReference type="InterPro" id="IPR003886">
    <property type="entry name" value="NIDO_dom"/>
</dbReference>
<dbReference type="PROSITE" id="PS50923">
    <property type="entry name" value="SUSHI"/>
    <property type="match status" value="1"/>
</dbReference>
<comment type="caution">
    <text evidence="14">The sequence shown here is derived from an EMBL/GenBank/DDBJ whole genome shotgun (WGS) entry which is preliminary data.</text>
</comment>
<dbReference type="InterPro" id="IPR056619">
    <property type="entry name" value="C8-3_MUC4"/>
</dbReference>
<feature type="region of interest" description="Disordered" evidence="7">
    <location>
        <begin position="1276"/>
        <end position="1324"/>
    </location>
</feature>
<dbReference type="CDD" id="cd00033">
    <property type="entry name" value="CCP"/>
    <property type="match status" value="1"/>
</dbReference>
<dbReference type="InterPro" id="IPR014756">
    <property type="entry name" value="Ig_E-set"/>
</dbReference>
<evidence type="ECO:0000256" key="5">
    <source>
        <dbReference type="ARBA" id="ARBA00023157"/>
    </source>
</evidence>
<feature type="signal peptide" evidence="9">
    <location>
        <begin position="1"/>
        <end position="18"/>
    </location>
</feature>
<evidence type="ECO:0000259" key="11">
    <source>
        <dbReference type="PROSITE" id="PS50923"/>
    </source>
</evidence>
<dbReference type="SMART" id="SM00216">
    <property type="entry name" value="VWD"/>
    <property type="match status" value="1"/>
</dbReference>
<comment type="subcellular location">
    <subcellularLocation>
        <location evidence="1">Membrane</location>
    </subcellularLocation>
</comment>
<keyword evidence="15" id="KW-1185">Reference proteome</keyword>
<dbReference type="Pfam" id="PF06119">
    <property type="entry name" value="NIDO"/>
    <property type="match status" value="1"/>
</dbReference>
<keyword evidence="5" id="KW-1015">Disulfide bond</keyword>
<dbReference type="Gene3D" id="2.60.40.10">
    <property type="entry name" value="Immunoglobulins"/>
    <property type="match status" value="1"/>
</dbReference>
<evidence type="ECO:0000256" key="3">
    <source>
        <dbReference type="ARBA" id="ARBA00022989"/>
    </source>
</evidence>
<keyword evidence="2 8" id="KW-0812">Transmembrane</keyword>
<dbReference type="EMBL" id="JAPXFL010000013">
    <property type="protein sequence ID" value="KAK9498016.1"/>
    <property type="molecule type" value="Genomic_DNA"/>
</dbReference>
<accession>A0AAW1CHV0</accession>
<evidence type="ECO:0000313" key="15">
    <source>
        <dbReference type="Proteomes" id="UP001461498"/>
    </source>
</evidence>
<sequence>MNFFIFSLFINIFIVCYGLDNSSIVNNDNKNNKQIILEGLNLEKNARLELMTSNDDQQIAQYLRQPLNSPQTQPSYRRNYGRQFRPTGTNDYYPPLNPDDRIGPRTDDLPYVITEDRLKKIRSQFMYWYYDAGGENGHGDYQKEINPSSTQIHKNFNFQLPFFGFRYNYTRVSLNGYLEFSDPPDQFTYPMKFPIQEWPEKNDPAFIGIFYSKCRIGSIRANEEDRRHPGVYFRRERDLYKRQDVFAVELRERLMWDIREGVVGADTFIPKHAIIVTWKNISFAGGIDSSLYKTNTFQLVLATDEVFTYAIFNYLDIQWTTHTEAGGDTSGGEGGTPAFVGFNAGNGTRAYEYKPYSQMSTIRDLTGRGWANGFPGRHIFRIDENIIPGTCNKDIAAATLKLSFAPESGNMLGGQVVNITGPCFTPDMKILCRFDVETVVGTVVDTNRAICVQPFVMADGYVIFDIAINNGKYYWKGEYFIESPATATERIQFTDDAVHKTNPPEIKITWDKYNLTSNLAAPLQISLWGYREKTISPQLLYIDLLEAGVANTGAYVISPANYRNRNNLELSDLVFGFIQINLTNPTQYQGLTISPVLWSRPIPLGWYFQPQWERLRGKDWAKKMCDEWIMNDRYLKNFANELSMCPCTLDQAMADKGRFLPDPDCDIDTNPNCFFNKGSKHCVKTGSPNLEGAEQQCCYDKNYFLMLSYDQMWGSSPKRSNNYGFLPWNEANKVPTLSQWFNDVSPFYLCCRWQEEQSVGCETLRFERRPSQDCVGYQSPYVATVFGDPHFVTFDDLEYTFNGKGEYVLVHTDSKKRKLDIQARYEQVPENIYGPVYATKLTSIAARDNSSVTIEVRLRPKEAQWRYKLDVFADGKRIYFDRSALRVQHFRGATVYQALKVIDQSEIVIMFQSGVGVEVLEKKGYMAARVYLPWEYINQTRGLLGNWSFDVTDDFTLPNGQIVNVGSLQDFERVHKEFAIHWLLEDRADKLKGDPLFVREHGRTASYYANKTFVPIWKKRPQEIIPPNRTEDIKAAESLCSDSYQCKYDYAVSLNREMAETTLNYYYTFSKIKQLNKKRVLSCGILETPRFGRKSNFFFTPDSKITFECNQGFTLVGDKRRMCSSKGKWLEGEYGYTECLRFVEYDIEQLANTFLIIGAVLVPLIIIVVCIGAYLFRKHKKNASKNGSGTWKFMRNHDINNDEDNSSSLAPLNTEKHPPSTIFKTPIKSQKIDELNQQSSKSRKPFRYDRTYKTNEPLPNRPNIDFEDKEWDLGSNDMNNINDENNDNSPVFTDSSFSSPPTIHNHDNSLNHSNRINSVETDIF</sequence>
<feature type="compositionally biased region" description="Polar residues" evidence="7">
    <location>
        <begin position="1310"/>
        <end position="1324"/>
    </location>
</feature>
<evidence type="ECO:0000256" key="1">
    <source>
        <dbReference type="ARBA" id="ARBA00004370"/>
    </source>
</evidence>
<evidence type="ECO:0000256" key="2">
    <source>
        <dbReference type="ARBA" id="ARBA00022692"/>
    </source>
</evidence>
<dbReference type="InterPro" id="IPR005533">
    <property type="entry name" value="AMOP_dom"/>
</dbReference>
<dbReference type="SUPFAM" id="SSF57535">
    <property type="entry name" value="Complement control module/SCR domain"/>
    <property type="match status" value="1"/>
</dbReference>
<evidence type="ECO:0000256" key="9">
    <source>
        <dbReference type="SAM" id="SignalP"/>
    </source>
</evidence>
<evidence type="ECO:0000256" key="8">
    <source>
        <dbReference type="SAM" id="Phobius"/>
    </source>
</evidence>
<keyword evidence="6" id="KW-0768">Sushi</keyword>
<feature type="domain" description="VWFD" evidence="13">
    <location>
        <begin position="781"/>
        <end position="990"/>
    </location>
</feature>
<evidence type="ECO:0008006" key="16">
    <source>
        <dbReference type="Google" id="ProtNLM"/>
    </source>
</evidence>
<evidence type="ECO:0000259" key="10">
    <source>
        <dbReference type="PROSITE" id="PS50856"/>
    </source>
</evidence>
<comment type="caution">
    <text evidence="6">Lacks conserved residue(s) required for the propagation of feature annotation.</text>
</comment>
<dbReference type="GO" id="GO:0007160">
    <property type="term" value="P:cell-matrix adhesion"/>
    <property type="evidence" value="ECO:0007669"/>
    <property type="project" value="InterPro"/>
</dbReference>
<keyword evidence="4 8" id="KW-0472">Membrane</keyword>
<proteinExistence type="predicted"/>
<evidence type="ECO:0000313" key="14">
    <source>
        <dbReference type="EMBL" id="KAK9498016.1"/>
    </source>
</evidence>
<dbReference type="PROSITE" id="PS51233">
    <property type="entry name" value="VWFD"/>
    <property type="match status" value="1"/>
</dbReference>
<dbReference type="SMART" id="SM00032">
    <property type="entry name" value="CCP"/>
    <property type="match status" value="1"/>
</dbReference>
<feature type="compositionally biased region" description="Polar residues" evidence="7">
    <location>
        <begin position="1289"/>
        <end position="1303"/>
    </location>
</feature>
<dbReference type="SMART" id="SM00723">
    <property type="entry name" value="AMOP"/>
    <property type="match status" value="1"/>
</dbReference>
<dbReference type="Pfam" id="PF00084">
    <property type="entry name" value="Sushi"/>
    <property type="match status" value="1"/>
</dbReference>
<dbReference type="SUPFAM" id="SSF81296">
    <property type="entry name" value="E set domains"/>
    <property type="match status" value="1"/>
</dbReference>
<evidence type="ECO:0000256" key="4">
    <source>
        <dbReference type="ARBA" id="ARBA00023136"/>
    </source>
</evidence>
<dbReference type="PROSITE" id="PS50856">
    <property type="entry name" value="AMOP"/>
    <property type="match status" value="1"/>
</dbReference>
<dbReference type="Pfam" id="PF00094">
    <property type="entry name" value="VWD"/>
    <property type="match status" value="1"/>
</dbReference>
<dbReference type="PANTHER" id="PTHR13802:SF52">
    <property type="entry name" value="MUCIN-4"/>
    <property type="match status" value="1"/>
</dbReference>
<dbReference type="PANTHER" id="PTHR13802">
    <property type="entry name" value="MUCIN 4-RELATED"/>
    <property type="match status" value="1"/>
</dbReference>
<dbReference type="Proteomes" id="UP001461498">
    <property type="component" value="Unassembled WGS sequence"/>
</dbReference>
<dbReference type="InterPro" id="IPR001846">
    <property type="entry name" value="VWF_type-D"/>
</dbReference>
<gene>
    <name evidence="14" type="ORF">O3M35_003905</name>
</gene>
<evidence type="ECO:0000256" key="7">
    <source>
        <dbReference type="SAM" id="MobiDB-lite"/>
    </source>
</evidence>
<name>A0AAW1CHV0_9HEMI</name>
<reference evidence="14 15" key="1">
    <citation type="submission" date="2022-12" db="EMBL/GenBank/DDBJ databases">
        <title>Chromosome-level genome assembly of true bugs.</title>
        <authorList>
            <person name="Ma L."/>
            <person name="Li H."/>
        </authorList>
    </citation>
    <scope>NUCLEOTIDE SEQUENCE [LARGE SCALE GENOMIC DNA]</scope>
    <source>
        <strain evidence="14">Lab_2022b</strain>
    </source>
</reference>
<evidence type="ECO:0000259" key="13">
    <source>
        <dbReference type="PROSITE" id="PS51233"/>
    </source>
</evidence>
<dbReference type="InterPro" id="IPR035976">
    <property type="entry name" value="Sushi/SCR/CCP_sf"/>
</dbReference>
<evidence type="ECO:0000256" key="6">
    <source>
        <dbReference type="PROSITE-ProRule" id="PRU00302"/>
    </source>
</evidence>
<dbReference type="InterPro" id="IPR051495">
    <property type="entry name" value="Epithelial_Barrier/Signaling"/>
</dbReference>
<dbReference type="Gene3D" id="2.10.70.10">
    <property type="entry name" value="Complement Module, domain 1"/>
    <property type="match status" value="1"/>
</dbReference>
<feature type="region of interest" description="Disordered" evidence="7">
    <location>
        <begin position="1202"/>
        <end position="1264"/>
    </location>
</feature>
<dbReference type="SMART" id="SM00539">
    <property type="entry name" value="NIDO"/>
    <property type="match status" value="1"/>
</dbReference>
<feature type="domain" description="NIDO" evidence="12">
    <location>
        <begin position="231"/>
        <end position="385"/>
    </location>
</feature>
<dbReference type="PROSITE" id="PS51220">
    <property type="entry name" value="NIDO"/>
    <property type="match status" value="1"/>
</dbReference>
<evidence type="ECO:0000259" key="12">
    <source>
        <dbReference type="PROSITE" id="PS51220"/>
    </source>
</evidence>
<feature type="transmembrane region" description="Helical" evidence="8">
    <location>
        <begin position="1154"/>
        <end position="1176"/>
    </location>
</feature>
<keyword evidence="3 8" id="KW-1133">Transmembrane helix</keyword>
<organism evidence="14 15">
    <name type="scientific">Rhynocoris fuscipes</name>
    <dbReference type="NCBI Taxonomy" id="488301"/>
    <lineage>
        <taxon>Eukaryota</taxon>
        <taxon>Metazoa</taxon>
        <taxon>Ecdysozoa</taxon>
        <taxon>Arthropoda</taxon>
        <taxon>Hexapoda</taxon>
        <taxon>Insecta</taxon>
        <taxon>Pterygota</taxon>
        <taxon>Neoptera</taxon>
        <taxon>Paraneoptera</taxon>
        <taxon>Hemiptera</taxon>
        <taxon>Heteroptera</taxon>
        <taxon>Panheteroptera</taxon>
        <taxon>Cimicomorpha</taxon>
        <taxon>Reduviidae</taxon>
        <taxon>Harpactorinae</taxon>
        <taxon>Harpactorini</taxon>
        <taxon>Rhynocoris</taxon>
    </lineage>
</organism>
<feature type="domain" description="AMOP" evidence="10">
    <location>
        <begin position="617"/>
        <end position="768"/>
    </location>
</feature>
<feature type="region of interest" description="Disordered" evidence="7">
    <location>
        <begin position="68"/>
        <end position="100"/>
    </location>
</feature>
<dbReference type="Pfam" id="PF23263">
    <property type="entry name" value="C8-3_MUC4"/>
    <property type="match status" value="1"/>
</dbReference>
<feature type="domain" description="Sushi" evidence="11">
    <location>
        <begin position="1081"/>
        <end position="1141"/>
    </location>
</feature>